<feature type="transmembrane region" description="Helical" evidence="7">
    <location>
        <begin position="44"/>
        <end position="67"/>
    </location>
</feature>
<keyword evidence="6 7" id="KW-0472">Membrane</keyword>
<dbReference type="RefSeq" id="WP_242967638.1">
    <property type="nucleotide sequence ID" value="NZ_CVTD020000018.1"/>
</dbReference>
<dbReference type="EMBL" id="CVTD020000018">
    <property type="protein sequence ID" value="CRZ35013.1"/>
    <property type="molecule type" value="Genomic_DNA"/>
</dbReference>
<proteinExistence type="predicted"/>
<evidence type="ECO:0000313" key="8">
    <source>
        <dbReference type="EMBL" id="CRZ35013.1"/>
    </source>
</evidence>
<name>A0A0H5SXF0_HERHM</name>
<gene>
    <name evidence="8" type="ORF">HHT355_1813</name>
</gene>
<evidence type="ECO:0000256" key="2">
    <source>
        <dbReference type="ARBA" id="ARBA00022448"/>
    </source>
</evidence>
<keyword evidence="5 7" id="KW-1133">Transmembrane helix</keyword>
<evidence type="ECO:0000256" key="6">
    <source>
        <dbReference type="ARBA" id="ARBA00023136"/>
    </source>
</evidence>
<feature type="transmembrane region" description="Helical" evidence="7">
    <location>
        <begin position="188"/>
        <end position="211"/>
    </location>
</feature>
<feature type="transmembrane region" description="Helical" evidence="7">
    <location>
        <begin position="238"/>
        <end position="257"/>
    </location>
</feature>
<feature type="transmembrane region" description="Helical" evidence="7">
    <location>
        <begin position="12"/>
        <end position="32"/>
    </location>
</feature>
<dbReference type="InterPro" id="IPR002528">
    <property type="entry name" value="MATE_fam"/>
</dbReference>
<feature type="transmembrane region" description="Helical" evidence="7">
    <location>
        <begin position="317"/>
        <end position="338"/>
    </location>
</feature>
<evidence type="ECO:0000256" key="5">
    <source>
        <dbReference type="ARBA" id="ARBA00022989"/>
    </source>
</evidence>
<dbReference type="GO" id="GO:0015297">
    <property type="term" value="F:antiporter activity"/>
    <property type="evidence" value="ECO:0007669"/>
    <property type="project" value="InterPro"/>
</dbReference>
<accession>A0A0H5SXF0</accession>
<dbReference type="PANTHER" id="PTHR43823">
    <property type="entry name" value="SPORULATION PROTEIN YKVU"/>
    <property type="match status" value="1"/>
</dbReference>
<keyword evidence="3" id="KW-1003">Cell membrane</keyword>
<sequence>MKLGTEKISKLLWQLSIPAILGMLSSAIFNLADRYFVAKISPEALTAVGITMPVQILQMAFILLLGIGTSSLISIKLGEGKTKEAESILWLALKYIVIFLVSFALLFLIFLDPILSLLSIKDKLVWNYARMYITIIIIGSIPGIPGYCLNNSLRSIGKASVSMKVIAVTSLLNIILDPIFIFTFKMGIAGAALATVLSQTTLTVYVIYAFIKREDFAIHLKFKKVKDEFILLKESIRLGIPSFFVQIFATVVNLILNTSLVKYGSDMDVAALTLMSGIFSFYHMVVVGLVQGNNAICGYNWGAKLYKRVQKSLKLSLLYSFLLSFALFLVIMLYPQALIGRLTDNPLLVDLTCKGIRYYLLMLPLIGPQTVSAQYFQVVGKPRLSSFLAFFRYGIIIIPSIIILAPRMGAKGVYISNAISDGLASLIALCFIIYELIRLGKPDYEAKP</sequence>
<dbReference type="GO" id="GO:0005886">
    <property type="term" value="C:plasma membrane"/>
    <property type="evidence" value="ECO:0007669"/>
    <property type="project" value="UniProtKB-SubCell"/>
</dbReference>
<evidence type="ECO:0000256" key="7">
    <source>
        <dbReference type="SAM" id="Phobius"/>
    </source>
</evidence>
<dbReference type="GO" id="GO:0042910">
    <property type="term" value="F:xenobiotic transmembrane transporter activity"/>
    <property type="evidence" value="ECO:0007669"/>
    <property type="project" value="InterPro"/>
</dbReference>
<dbReference type="PANTHER" id="PTHR43823:SF3">
    <property type="entry name" value="MULTIDRUG EXPORT PROTEIN MEPA"/>
    <property type="match status" value="1"/>
</dbReference>
<evidence type="ECO:0000256" key="4">
    <source>
        <dbReference type="ARBA" id="ARBA00022692"/>
    </source>
</evidence>
<protein>
    <submittedName>
        <fullName evidence="8">Putative membrane protein</fullName>
    </submittedName>
</protein>
<feature type="transmembrane region" description="Helical" evidence="7">
    <location>
        <begin position="131"/>
        <end position="149"/>
    </location>
</feature>
<dbReference type="AlphaFoldDB" id="A0A0H5SXF0"/>
<dbReference type="PIRSF" id="PIRSF006603">
    <property type="entry name" value="DinF"/>
    <property type="match status" value="1"/>
</dbReference>
<feature type="transmembrane region" description="Helical" evidence="7">
    <location>
        <begin position="161"/>
        <end position="182"/>
    </location>
</feature>
<keyword evidence="9" id="KW-1185">Reference proteome</keyword>
<feature type="transmembrane region" description="Helical" evidence="7">
    <location>
        <begin position="390"/>
        <end position="408"/>
    </location>
</feature>
<evidence type="ECO:0000313" key="9">
    <source>
        <dbReference type="Proteomes" id="UP000236497"/>
    </source>
</evidence>
<comment type="subcellular location">
    <subcellularLocation>
        <location evidence="1">Cell membrane</location>
        <topology evidence="1">Multi-pass membrane protein</topology>
    </subcellularLocation>
</comment>
<dbReference type="InterPro" id="IPR048279">
    <property type="entry name" value="MdtK-like"/>
</dbReference>
<reference evidence="8 9" key="1">
    <citation type="submission" date="2015-06" db="EMBL/GenBank/DDBJ databases">
        <authorList>
            <person name="Wibberg Daniel"/>
        </authorList>
    </citation>
    <scope>NUCLEOTIDE SEQUENCE [LARGE SCALE GENOMIC DNA]</scope>
    <source>
        <strain evidence="8 9">T3/55T</strain>
    </source>
</reference>
<organism evidence="8 9">
    <name type="scientific">Herbinix hemicellulosilytica</name>
    <dbReference type="NCBI Taxonomy" id="1564487"/>
    <lineage>
        <taxon>Bacteria</taxon>
        <taxon>Bacillati</taxon>
        <taxon>Bacillota</taxon>
        <taxon>Clostridia</taxon>
        <taxon>Lachnospirales</taxon>
        <taxon>Lachnospiraceae</taxon>
        <taxon>Herbinix</taxon>
    </lineage>
</organism>
<keyword evidence="4 7" id="KW-0812">Transmembrane</keyword>
<keyword evidence="2" id="KW-0813">Transport</keyword>
<feature type="transmembrane region" description="Helical" evidence="7">
    <location>
        <begin position="88"/>
        <end position="111"/>
    </location>
</feature>
<evidence type="ECO:0000256" key="1">
    <source>
        <dbReference type="ARBA" id="ARBA00004651"/>
    </source>
</evidence>
<feature type="transmembrane region" description="Helical" evidence="7">
    <location>
        <begin position="414"/>
        <end position="437"/>
    </location>
</feature>
<dbReference type="Proteomes" id="UP000236497">
    <property type="component" value="Unassembled WGS sequence"/>
</dbReference>
<dbReference type="NCBIfam" id="TIGR00797">
    <property type="entry name" value="matE"/>
    <property type="match status" value="1"/>
</dbReference>
<evidence type="ECO:0000256" key="3">
    <source>
        <dbReference type="ARBA" id="ARBA00022475"/>
    </source>
</evidence>
<dbReference type="Pfam" id="PF01554">
    <property type="entry name" value="MatE"/>
    <property type="match status" value="2"/>
</dbReference>
<dbReference type="InterPro" id="IPR051327">
    <property type="entry name" value="MATE_MepA_subfamily"/>
</dbReference>